<evidence type="ECO:0000313" key="3">
    <source>
        <dbReference type="Proteomes" id="UP000256845"/>
    </source>
</evidence>
<dbReference type="EMBL" id="QRDW01000002">
    <property type="protein sequence ID" value="RED52366.1"/>
    <property type="molecule type" value="Genomic_DNA"/>
</dbReference>
<dbReference type="PANTHER" id="PTHR43081">
    <property type="entry name" value="ADENYLATE CYCLASE, TERMINAL-DIFFERENTIATION SPECIFIC-RELATED"/>
    <property type="match status" value="1"/>
</dbReference>
<dbReference type="Pfam" id="PF00211">
    <property type="entry name" value="Guanylate_cyc"/>
    <property type="match status" value="1"/>
</dbReference>
<comment type="caution">
    <text evidence="2">The sequence shown here is derived from an EMBL/GenBank/DDBJ whole genome shotgun (WGS) entry which is preliminary data.</text>
</comment>
<dbReference type="SUPFAM" id="SSF55073">
    <property type="entry name" value="Nucleotide cyclase"/>
    <property type="match status" value="1"/>
</dbReference>
<dbReference type="Gene3D" id="3.30.70.1230">
    <property type="entry name" value="Nucleotide cyclase"/>
    <property type="match status" value="1"/>
</dbReference>
<dbReference type="InterPro" id="IPR029787">
    <property type="entry name" value="Nucleotide_cyclase"/>
</dbReference>
<gene>
    <name evidence="2" type="ORF">DFP90_102387</name>
</gene>
<accession>A0A3D9HU16</accession>
<evidence type="ECO:0000259" key="1">
    <source>
        <dbReference type="PROSITE" id="PS50125"/>
    </source>
</evidence>
<dbReference type="PROSITE" id="PS50125">
    <property type="entry name" value="GUANYLATE_CYCLASE_2"/>
    <property type="match status" value="1"/>
</dbReference>
<dbReference type="GO" id="GO:0006171">
    <property type="term" value="P:cAMP biosynthetic process"/>
    <property type="evidence" value="ECO:0007669"/>
    <property type="project" value="TreeGrafter"/>
</dbReference>
<feature type="domain" description="Guanylate cyclase" evidence="1">
    <location>
        <begin position="215"/>
        <end position="349"/>
    </location>
</feature>
<keyword evidence="3" id="KW-1185">Reference proteome</keyword>
<dbReference type="PANTHER" id="PTHR43081:SF11">
    <property type="entry name" value="BLR2264 PROTEIN"/>
    <property type="match status" value="1"/>
</dbReference>
<evidence type="ECO:0000313" key="2">
    <source>
        <dbReference type="EMBL" id="RED52366.1"/>
    </source>
</evidence>
<dbReference type="GO" id="GO:0035556">
    <property type="term" value="P:intracellular signal transduction"/>
    <property type="evidence" value="ECO:0007669"/>
    <property type="project" value="InterPro"/>
</dbReference>
<dbReference type="SMART" id="SM00044">
    <property type="entry name" value="CYCc"/>
    <property type="match status" value="1"/>
</dbReference>
<sequence>MTSIPTCPDLNTPVLSWLMADSFVGVTGEEFLRQLAGKLQESGVPIGRVAFFVRSLHPTIMGRVFRWDRKTGIEVNHGSYDILEKTVYTASPVYKIYYGEEKFIRRRIPECDTSEFPILEDLEEEGATDYMMYSLPFMNGEVHAVSFTSFDEGGFSDRDIELLKFCRLPLARIAEIYTLRRTASNLLETYLGRGTGERVLSGQIKRGDGERIEAVVCFSDLRRSSSLAEELGMEGFLQALNDFYDCTAAPIIENGGEVLRFIGDAYLGIFPLEQFGSEVAACQAALKAARTGINNLVERGDGWKAEGKPVLEGGFGLHIGEVMYGNIGTAERLEFTVIGATANEAARLESQCKNLSEPILVSKEFARRVELDWRDMGAFNARNISKPMHLYAPG</sequence>
<dbReference type="AlphaFoldDB" id="A0A3D9HU16"/>
<dbReference type="OrthoDB" id="9762462at2"/>
<dbReference type="InterPro" id="IPR001054">
    <property type="entry name" value="A/G_cyclase"/>
</dbReference>
<organism evidence="2 3">
    <name type="scientific">Aestuariispira insulae</name>
    <dbReference type="NCBI Taxonomy" id="1461337"/>
    <lineage>
        <taxon>Bacteria</taxon>
        <taxon>Pseudomonadati</taxon>
        <taxon>Pseudomonadota</taxon>
        <taxon>Alphaproteobacteria</taxon>
        <taxon>Rhodospirillales</taxon>
        <taxon>Kiloniellaceae</taxon>
        <taxon>Aestuariispira</taxon>
    </lineage>
</organism>
<dbReference type="InterPro" id="IPR050697">
    <property type="entry name" value="Adenylyl/Guanylyl_Cyclase_3/4"/>
</dbReference>
<name>A0A3D9HU16_9PROT</name>
<dbReference type="GO" id="GO:0004016">
    <property type="term" value="F:adenylate cyclase activity"/>
    <property type="evidence" value="ECO:0007669"/>
    <property type="project" value="UniProtKB-ARBA"/>
</dbReference>
<proteinExistence type="predicted"/>
<dbReference type="CDD" id="cd07302">
    <property type="entry name" value="CHD"/>
    <property type="match status" value="1"/>
</dbReference>
<dbReference type="Proteomes" id="UP000256845">
    <property type="component" value="Unassembled WGS sequence"/>
</dbReference>
<reference evidence="2 3" key="1">
    <citation type="submission" date="2018-07" db="EMBL/GenBank/DDBJ databases">
        <title>Genomic Encyclopedia of Type Strains, Phase III (KMG-III): the genomes of soil and plant-associated and newly described type strains.</title>
        <authorList>
            <person name="Whitman W."/>
        </authorList>
    </citation>
    <scope>NUCLEOTIDE SEQUENCE [LARGE SCALE GENOMIC DNA]</scope>
    <source>
        <strain evidence="2 3">CECT 8488</strain>
    </source>
</reference>
<protein>
    <submittedName>
        <fullName evidence="2">Adenylate/guanylate cyclase</fullName>
    </submittedName>
</protein>
<dbReference type="RefSeq" id="WP_115935903.1">
    <property type="nucleotide sequence ID" value="NZ_QRDW01000002.1"/>
</dbReference>